<name>A0AAN7AE75_9PEZI</name>
<protein>
    <submittedName>
        <fullName evidence="1">Uncharacterized protein</fullName>
    </submittedName>
</protein>
<reference evidence="1" key="2">
    <citation type="submission" date="2023-05" db="EMBL/GenBank/DDBJ databases">
        <authorList>
            <consortium name="Lawrence Berkeley National Laboratory"/>
            <person name="Steindorff A."/>
            <person name="Hensen N."/>
            <person name="Bonometti L."/>
            <person name="Westerberg I."/>
            <person name="Brannstrom I.O."/>
            <person name="Guillou S."/>
            <person name="Cros-Aarteil S."/>
            <person name="Calhoun S."/>
            <person name="Haridas S."/>
            <person name="Kuo A."/>
            <person name="Mondo S."/>
            <person name="Pangilinan J."/>
            <person name="Riley R."/>
            <person name="Labutti K."/>
            <person name="Andreopoulos B."/>
            <person name="Lipzen A."/>
            <person name="Chen C."/>
            <person name="Yanf M."/>
            <person name="Daum C."/>
            <person name="Ng V."/>
            <person name="Clum A."/>
            <person name="Ohm R."/>
            <person name="Martin F."/>
            <person name="Silar P."/>
            <person name="Natvig D."/>
            <person name="Lalanne C."/>
            <person name="Gautier V."/>
            <person name="Ament-Velasquez S.L."/>
            <person name="Kruys A."/>
            <person name="Hutchinson M.I."/>
            <person name="Powell A.J."/>
            <person name="Barry K."/>
            <person name="Miller A.N."/>
            <person name="Grigoriev I.V."/>
            <person name="Debuchy R."/>
            <person name="Gladieux P."/>
            <person name="Thoren M.H."/>
            <person name="Johannesson H."/>
        </authorList>
    </citation>
    <scope>NUCLEOTIDE SEQUENCE</scope>
    <source>
        <strain evidence="1">PSN309</strain>
    </source>
</reference>
<sequence length="108" mass="12279">MFFRTKIQTSPFGVCLELLVCLVPMLARSWFQGCFLQLAPNLKSRKHHALWFISSTVDSSLPSHKEPLHHGACSQQSWPGHHDIQPRGCLQNIEMPEVNSVVKEPGRF</sequence>
<dbReference type="Proteomes" id="UP001302126">
    <property type="component" value="Unassembled WGS sequence"/>
</dbReference>
<dbReference type="EMBL" id="MU864559">
    <property type="protein sequence ID" value="KAK4183309.1"/>
    <property type="molecule type" value="Genomic_DNA"/>
</dbReference>
<proteinExistence type="predicted"/>
<evidence type="ECO:0000313" key="2">
    <source>
        <dbReference type="Proteomes" id="UP001302126"/>
    </source>
</evidence>
<accession>A0AAN7AE75</accession>
<organism evidence="1 2">
    <name type="scientific">Podospora australis</name>
    <dbReference type="NCBI Taxonomy" id="1536484"/>
    <lineage>
        <taxon>Eukaryota</taxon>
        <taxon>Fungi</taxon>
        <taxon>Dikarya</taxon>
        <taxon>Ascomycota</taxon>
        <taxon>Pezizomycotina</taxon>
        <taxon>Sordariomycetes</taxon>
        <taxon>Sordariomycetidae</taxon>
        <taxon>Sordariales</taxon>
        <taxon>Podosporaceae</taxon>
        <taxon>Podospora</taxon>
    </lineage>
</organism>
<gene>
    <name evidence="1" type="ORF">QBC35DRAFT_119374</name>
</gene>
<keyword evidence="2" id="KW-1185">Reference proteome</keyword>
<dbReference type="AlphaFoldDB" id="A0AAN7AE75"/>
<comment type="caution">
    <text evidence="1">The sequence shown here is derived from an EMBL/GenBank/DDBJ whole genome shotgun (WGS) entry which is preliminary data.</text>
</comment>
<evidence type="ECO:0000313" key="1">
    <source>
        <dbReference type="EMBL" id="KAK4183309.1"/>
    </source>
</evidence>
<reference evidence="1" key="1">
    <citation type="journal article" date="2023" name="Mol. Phylogenet. Evol.">
        <title>Genome-scale phylogeny and comparative genomics of the fungal order Sordariales.</title>
        <authorList>
            <person name="Hensen N."/>
            <person name="Bonometti L."/>
            <person name="Westerberg I."/>
            <person name="Brannstrom I.O."/>
            <person name="Guillou S."/>
            <person name="Cros-Aarteil S."/>
            <person name="Calhoun S."/>
            <person name="Haridas S."/>
            <person name="Kuo A."/>
            <person name="Mondo S."/>
            <person name="Pangilinan J."/>
            <person name="Riley R."/>
            <person name="LaButti K."/>
            <person name="Andreopoulos B."/>
            <person name="Lipzen A."/>
            <person name="Chen C."/>
            <person name="Yan M."/>
            <person name="Daum C."/>
            <person name="Ng V."/>
            <person name="Clum A."/>
            <person name="Steindorff A."/>
            <person name="Ohm R.A."/>
            <person name="Martin F."/>
            <person name="Silar P."/>
            <person name="Natvig D.O."/>
            <person name="Lalanne C."/>
            <person name="Gautier V."/>
            <person name="Ament-Velasquez S.L."/>
            <person name="Kruys A."/>
            <person name="Hutchinson M.I."/>
            <person name="Powell A.J."/>
            <person name="Barry K."/>
            <person name="Miller A.N."/>
            <person name="Grigoriev I.V."/>
            <person name="Debuchy R."/>
            <person name="Gladieux P."/>
            <person name="Hiltunen Thoren M."/>
            <person name="Johannesson H."/>
        </authorList>
    </citation>
    <scope>NUCLEOTIDE SEQUENCE</scope>
    <source>
        <strain evidence="1">PSN309</strain>
    </source>
</reference>